<sequence length="164" mass="17565">MATLTVWRFASWDAANQAIATLEVLAKQDVLKIHDAASVSWQPEARRPKTRQVRNLTGAGAIGGMFWGMLFGLIFLMPLAGAALGAASGAVAGSLVDVGIDDEFIKAVRDEITPGTSALFLLTSDVAREQVKATFDATGLQKPQLMQSNLSAEQEQALREMFAE</sequence>
<dbReference type="RefSeq" id="WP_344172736.1">
    <property type="nucleotide sequence ID" value="NZ_BAAANC010000001.1"/>
</dbReference>
<dbReference type="Proteomes" id="UP001500363">
    <property type="component" value="Unassembled WGS sequence"/>
</dbReference>
<evidence type="ECO:0000313" key="2">
    <source>
        <dbReference type="EMBL" id="GAA1520881.1"/>
    </source>
</evidence>
<dbReference type="Pfam" id="PF06897">
    <property type="entry name" value="DUF1269"/>
    <property type="match status" value="1"/>
</dbReference>
<reference evidence="3" key="1">
    <citation type="journal article" date="2019" name="Int. J. Syst. Evol. Microbiol.">
        <title>The Global Catalogue of Microorganisms (GCM) 10K type strain sequencing project: providing services to taxonomists for standard genome sequencing and annotation.</title>
        <authorList>
            <consortium name="The Broad Institute Genomics Platform"/>
            <consortium name="The Broad Institute Genome Sequencing Center for Infectious Disease"/>
            <person name="Wu L."/>
            <person name="Ma J."/>
        </authorList>
    </citation>
    <scope>NUCLEOTIDE SEQUENCE [LARGE SCALE GENOMIC DNA]</scope>
    <source>
        <strain evidence="3">JCM 14303</strain>
    </source>
</reference>
<organism evidence="2 3">
    <name type="scientific">Kribbella lupini</name>
    <dbReference type="NCBI Taxonomy" id="291602"/>
    <lineage>
        <taxon>Bacteria</taxon>
        <taxon>Bacillati</taxon>
        <taxon>Actinomycetota</taxon>
        <taxon>Actinomycetes</taxon>
        <taxon>Propionibacteriales</taxon>
        <taxon>Kribbellaceae</taxon>
        <taxon>Kribbella</taxon>
    </lineage>
</organism>
<keyword evidence="1" id="KW-1133">Transmembrane helix</keyword>
<protein>
    <submittedName>
        <fullName evidence="2">DUF1269 domain-containing protein</fullName>
    </submittedName>
</protein>
<keyword evidence="1" id="KW-0472">Membrane</keyword>
<comment type="caution">
    <text evidence="2">The sequence shown here is derived from an EMBL/GenBank/DDBJ whole genome shotgun (WGS) entry which is preliminary data.</text>
</comment>
<keyword evidence="1" id="KW-0812">Transmembrane</keyword>
<keyword evidence="3" id="KW-1185">Reference proteome</keyword>
<name>A0ABP4LCJ7_9ACTN</name>
<evidence type="ECO:0000256" key="1">
    <source>
        <dbReference type="SAM" id="Phobius"/>
    </source>
</evidence>
<evidence type="ECO:0000313" key="3">
    <source>
        <dbReference type="Proteomes" id="UP001500363"/>
    </source>
</evidence>
<dbReference type="EMBL" id="BAAANC010000001">
    <property type="protein sequence ID" value="GAA1520881.1"/>
    <property type="molecule type" value="Genomic_DNA"/>
</dbReference>
<dbReference type="InterPro" id="IPR009200">
    <property type="entry name" value="DUF1269_membrane"/>
</dbReference>
<accession>A0ABP4LCJ7</accession>
<feature type="transmembrane region" description="Helical" evidence="1">
    <location>
        <begin position="56"/>
        <end position="76"/>
    </location>
</feature>
<gene>
    <name evidence="2" type="ORF">GCM10009741_22230</name>
</gene>
<proteinExistence type="predicted"/>